<gene>
    <name evidence="1" type="ORF">GCM10011416_12750</name>
</gene>
<keyword evidence="2" id="KW-1185">Reference proteome</keyword>
<dbReference type="EMBL" id="BMJW01000001">
    <property type="protein sequence ID" value="GGG96438.1"/>
    <property type="molecule type" value="Genomic_DNA"/>
</dbReference>
<reference evidence="1" key="2">
    <citation type="submission" date="2020-09" db="EMBL/GenBank/DDBJ databases">
        <authorList>
            <person name="Sun Q."/>
            <person name="Zhou Y."/>
        </authorList>
    </citation>
    <scope>NUCLEOTIDE SEQUENCE</scope>
    <source>
        <strain evidence="1">CGMCC 1.15763</strain>
    </source>
</reference>
<evidence type="ECO:0008006" key="3">
    <source>
        <dbReference type="Google" id="ProtNLM"/>
    </source>
</evidence>
<dbReference type="RefSeq" id="WP_188598429.1">
    <property type="nucleotide sequence ID" value="NZ_BMJW01000001.1"/>
</dbReference>
<reference evidence="1" key="1">
    <citation type="journal article" date="2014" name="Int. J. Syst. Evol. Microbiol.">
        <title>Complete genome sequence of Corynebacterium casei LMG S-19264T (=DSM 44701T), isolated from a smear-ripened cheese.</title>
        <authorList>
            <consortium name="US DOE Joint Genome Institute (JGI-PGF)"/>
            <person name="Walter F."/>
            <person name="Albersmeier A."/>
            <person name="Kalinowski J."/>
            <person name="Ruckert C."/>
        </authorList>
    </citation>
    <scope>NUCLEOTIDE SEQUENCE</scope>
    <source>
        <strain evidence="1">CGMCC 1.15763</strain>
    </source>
</reference>
<evidence type="ECO:0000313" key="2">
    <source>
        <dbReference type="Proteomes" id="UP000633278"/>
    </source>
</evidence>
<dbReference type="AlphaFoldDB" id="A0A917MDR3"/>
<comment type="caution">
    <text evidence="1">The sequence shown here is derived from an EMBL/GenBank/DDBJ whole genome shotgun (WGS) entry which is preliminary data.</text>
</comment>
<proteinExistence type="predicted"/>
<sequence>MGTSLHNLLVVEDNPFIGQKIVDAVKKFSSIQTVYKSETIEEAFAFLKKTTLKRKFLFSLHIPSLNRFV</sequence>
<dbReference type="Proteomes" id="UP000633278">
    <property type="component" value="Unassembled WGS sequence"/>
</dbReference>
<accession>A0A917MDR3</accession>
<name>A0A917MDR3_9FLAO</name>
<evidence type="ECO:0000313" key="1">
    <source>
        <dbReference type="EMBL" id="GGG96438.1"/>
    </source>
</evidence>
<organism evidence="1 2">
    <name type="scientific">Polaribacter pacificus</name>
    <dbReference type="NCBI Taxonomy" id="1775173"/>
    <lineage>
        <taxon>Bacteria</taxon>
        <taxon>Pseudomonadati</taxon>
        <taxon>Bacteroidota</taxon>
        <taxon>Flavobacteriia</taxon>
        <taxon>Flavobacteriales</taxon>
        <taxon>Flavobacteriaceae</taxon>
    </lineage>
</organism>
<protein>
    <recommendedName>
        <fullName evidence="3">Response regulatory domain-containing protein</fullName>
    </recommendedName>
</protein>